<comment type="caution">
    <text evidence="1">The sequence shown here is derived from an EMBL/GenBank/DDBJ whole genome shotgun (WGS) entry which is preliminary data.</text>
</comment>
<sequence>MSASLQRLIAKLRLSGWTDEQIKALLSNVDPVLLAELPEMQA</sequence>
<evidence type="ECO:0000313" key="2">
    <source>
        <dbReference type="Proteomes" id="UP000538666"/>
    </source>
</evidence>
<protein>
    <submittedName>
        <fullName evidence="1">Uncharacterized protein</fullName>
    </submittedName>
</protein>
<dbReference type="RefSeq" id="WP_260315352.1">
    <property type="nucleotide sequence ID" value="NZ_JACHEK010000005.1"/>
</dbReference>
<dbReference type="EMBL" id="JACHEK010000005">
    <property type="protein sequence ID" value="MBB6144732.1"/>
    <property type="molecule type" value="Genomic_DNA"/>
</dbReference>
<reference evidence="1 2" key="1">
    <citation type="submission" date="2020-08" db="EMBL/GenBank/DDBJ databases">
        <title>Genomic Encyclopedia of Type Strains, Phase IV (KMG-IV): sequencing the most valuable type-strain genomes for metagenomic binning, comparative biology and taxonomic classification.</title>
        <authorList>
            <person name="Goeker M."/>
        </authorList>
    </citation>
    <scope>NUCLEOTIDE SEQUENCE [LARGE SCALE GENOMIC DNA]</scope>
    <source>
        <strain evidence="1 2">DSM 103733</strain>
    </source>
</reference>
<accession>A0A841JTK0</accession>
<name>A0A841JTK0_9BACT</name>
<keyword evidence="2" id="KW-1185">Reference proteome</keyword>
<organism evidence="1 2">
    <name type="scientific">Silvibacterium bohemicum</name>
    <dbReference type="NCBI Taxonomy" id="1577686"/>
    <lineage>
        <taxon>Bacteria</taxon>
        <taxon>Pseudomonadati</taxon>
        <taxon>Acidobacteriota</taxon>
        <taxon>Terriglobia</taxon>
        <taxon>Terriglobales</taxon>
        <taxon>Acidobacteriaceae</taxon>
        <taxon>Silvibacterium</taxon>
    </lineage>
</organism>
<proteinExistence type="predicted"/>
<dbReference type="AlphaFoldDB" id="A0A841JTK0"/>
<evidence type="ECO:0000313" key="1">
    <source>
        <dbReference type="EMBL" id="MBB6144732.1"/>
    </source>
</evidence>
<dbReference type="Proteomes" id="UP000538666">
    <property type="component" value="Unassembled WGS sequence"/>
</dbReference>
<gene>
    <name evidence="1" type="ORF">HNQ77_002688</name>
</gene>